<reference evidence="4 5" key="1">
    <citation type="journal article" date="2016" name="Nat. Commun.">
        <title>Thousands of microbial genomes shed light on interconnected biogeochemical processes in an aquifer system.</title>
        <authorList>
            <person name="Anantharaman K."/>
            <person name="Brown C.T."/>
            <person name="Hug L.A."/>
            <person name="Sharon I."/>
            <person name="Castelle C.J."/>
            <person name="Probst A.J."/>
            <person name="Thomas B.C."/>
            <person name="Singh A."/>
            <person name="Wilkins M.J."/>
            <person name="Karaoz U."/>
            <person name="Brodie E.L."/>
            <person name="Williams K.H."/>
            <person name="Hubbard S.S."/>
            <person name="Banfield J.F."/>
        </authorList>
    </citation>
    <scope>NUCLEOTIDE SEQUENCE [LARGE SCALE GENOMIC DNA]</scope>
</reference>
<keyword evidence="2" id="KW-0808">Transferase</keyword>
<dbReference type="Proteomes" id="UP000177579">
    <property type="component" value="Unassembled WGS sequence"/>
</dbReference>
<dbReference type="PANTHER" id="PTHR34106:SF5">
    <property type="entry name" value="GLYCOSIDASE"/>
    <property type="match status" value="1"/>
</dbReference>
<evidence type="ECO:0000256" key="3">
    <source>
        <dbReference type="ARBA" id="ARBA00024356"/>
    </source>
</evidence>
<dbReference type="SUPFAM" id="SSF75005">
    <property type="entry name" value="Arabinanase/levansucrase/invertase"/>
    <property type="match status" value="1"/>
</dbReference>
<comment type="similarity">
    <text evidence="3">Belongs to the glycosyl hydrolase 130 family.</text>
</comment>
<dbReference type="Pfam" id="PF04041">
    <property type="entry name" value="Glyco_hydro_130"/>
    <property type="match status" value="1"/>
</dbReference>
<dbReference type="InterPro" id="IPR023296">
    <property type="entry name" value="Glyco_hydro_beta-prop_sf"/>
</dbReference>
<evidence type="ECO:0000313" key="5">
    <source>
        <dbReference type="Proteomes" id="UP000177579"/>
    </source>
</evidence>
<dbReference type="GO" id="GO:0016757">
    <property type="term" value="F:glycosyltransferase activity"/>
    <property type="evidence" value="ECO:0007669"/>
    <property type="project" value="UniProtKB-KW"/>
</dbReference>
<dbReference type="CDD" id="cd18607">
    <property type="entry name" value="GH130"/>
    <property type="match status" value="1"/>
</dbReference>
<dbReference type="PIRSF" id="PIRSF016202">
    <property type="entry name" value="PH1107"/>
    <property type="match status" value="1"/>
</dbReference>
<dbReference type="InterPro" id="IPR007184">
    <property type="entry name" value="Mannoside_phosphorylase"/>
</dbReference>
<protein>
    <recommendedName>
        <fullName evidence="6">Glycosidase</fullName>
    </recommendedName>
</protein>
<gene>
    <name evidence="4" type="ORF">A2531_04825</name>
</gene>
<keyword evidence="1" id="KW-0328">Glycosyltransferase</keyword>
<sequence>MNKNLFIRSRLNPILKPDPKHDWESLKLYNPGVIYCGGRYHLFYRSVNGGKHWKSAIGYAVSDDGENFQRYDGPLLLGDEEGEKRGLEDPRITKIGDIFYMVYGAYDGITPRLSIAISRDLKKWNKYGPAFCDWSFEKAGGVYIEFNEKGEPFIRSRDVEWSKSGGIFPEKINGGFLMLFGEQRIWFAASDNGIKWTGDQKPFLTPRKGDYFDNVFVEMGPPPIKTKKGWLVLYHGVNRKNCYQIGVLLLDAKNPRKILYRSDKPVFSPRESYETYGIVDVLPIGLKEEEKMTKKN</sequence>
<organism evidence="4 5">
    <name type="scientific">Candidatus Falkowbacteria bacterium RIFOXYD2_FULL_34_120</name>
    <dbReference type="NCBI Taxonomy" id="1798007"/>
    <lineage>
        <taxon>Bacteria</taxon>
        <taxon>Candidatus Falkowiibacteriota</taxon>
    </lineage>
</organism>
<evidence type="ECO:0000256" key="2">
    <source>
        <dbReference type="ARBA" id="ARBA00022679"/>
    </source>
</evidence>
<evidence type="ECO:0008006" key="6">
    <source>
        <dbReference type="Google" id="ProtNLM"/>
    </source>
</evidence>
<evidence type="ECO:0000313" key="4">
    <source>
        <dbReference type="EMBL" id="OGF41926.1"/>
    </source>
</evidence>
<name>A0A1F5TSH5_9BACT</name>
<dbReference type="PANTHER" id="PTHR34106">
    <property type="entry name" value="GLYCOSIDASE"/>
    <property type="match status" value="1"/>
</dbReference>
<evidence type="ECO:0000256" key="1">
    <source>
        <dbReference type="ARBA" id="ARBA00022676"/>
    </source>
</evidence>
<dbReference type="AlphaFoldDB" id="A0A1F5TSH5"/>
<accession>A0A1F5TSH5</accession>
<dbReference type="EMBL" id="MFGO01000001">
    <property type="protein sequence ID" value="OGF41926.1"/>
    <property type="molecule type" value="Genomic_DNA"/>
</dbReference>
<comment type="caution">
    <text evidence="4">The sequence shown here is derived from an EMBL/GenBank/DDBJ whole genome shotgun (WGS) entry which is preliminary data.</text>
</comment>
<dbReference type="Gene3D" id="2.115.10.20">
    <property type="entry name" value="Glycosyl hydrolase domain, family 43"/>
    <property type="match status" value="1"/>
</dbReference>
<proteinExistence type="inferred from homology"/>